<dbReference type="InterPro" id="IPR006357">
    <property type="entry name" value="HAD-SF_hydro_IIA"/>
</dbReference>
<dbReference type="RefSeq" id="WP_310062162.1">
    <property type="nucleotide sequence ID" value="NZ_JAVDVQ010000038.1"/>
</dbReference>
<accession>A0ABU1UIC0</accession>
<dbReference type="Proteomes" id="UP001252243">
    <property type="component" value="Unassembled WGS sequence"/>
</dbReference>
<organism evidence="2 3">
    <name type="scientific">Arthrobacter ginsengisoli</name>
    <dbReference type="NCBI Taxonomy" id="1356565"/>
    <lineage>
        <taxon>Bacteria</taxon>
        <taxon>Bacillati</taxon>
        <taxon>Actinomycetota</taxon>
        <taxon>Actinomycetes</taxon>
        <taxon>Micrococcales</taxon>
        <taxon>Micrococcaceae</taxon>
        <taxon>Arthrobacter</taxon>
    </lineage>
</organism>
<dbReference type="InterPro" id="IPR036412">
    <property type="entry name" value="HAD-like_sf"/>
</dbReference>
<evidence type="ECO:0000313" key="3">
    <source>
        <dbReference type="Proteomes" id="UP001252243"/>
    </source>
</evidence>
<name>A0ABU1UIC0_9MICC</name>
<dbReference type="Gene3D" id="3.40.50.1000">
    <property type="entry name" value="HAD superfamily/HAD-like"/>
    <property type="match status" value="2"/>
</dbReference>
<proteinExistence type="predicted"/>
<dbReference type="SUPFAM" id="SSF56784">
    <property type="entry name" value="HAD-like"/>
    <property type="match status" value="1"/>
</dbReference>
<evidence type="ECO:0000313" key="2">
    <source>
        <dbReference type="EMBL" id="MDR7084948.1"/>
    </source>
</evidence>
<feature type="compositionally biased region" description="Basic and acidic residues" evidence="1">
    <location>
        <begin position="60"/>
        <end position="70"/>
    </location>
</feature>
<keyword evidence="2" id="KW-0378">Hydrolase</keyword>
<evidence type="ECO:0000256" key="1">
    <source>
        <dbReference type="SAM" id="MobiDB-lite"/>
    </source>
</evidence>
<dbReference type="PANTHER" id="PTHR19288:SF95">
    <property type="entry name" value="D-GLYCEROL 3-PHOSPHATE PHOSPHATASE"/>
    <property type="match status" value="1"/>
</dbReference>
<sequence>MSIAFQPSELFEGELDKSLGDNEDAEPDRGVASDTVQSASSSADRDDTSETGAEEPTSTEENRPNEEPLRIRSSLRVIEPQGSALALRYGAVLSDLDGVVYAGPAAVPGATEALEKLKDIGVALAYITNNASRSSAEVAAHLRELGAPATAEQVFGSALAGAELLARQVPAGATVLVTGSAVLARHVAEQGLVPVTTADPLPDAVIQGFEPTLGWKDLAEAAFAVAGGAVWVATNTDMSIPQVRGFAPGNGALVAAVSAATGKAPMVAGKPEAQLFTTAADHLGVEMALVVGDRLDTDILGGNRAGMGTALVLTGVDTAENALAAVTDQRPTYLFADLGQLHQPYPDITERNGVYTCGESHANVEDGVVVMGGGRENLDTWRAGCAAWWAAQPGQNTAILPPLRFLDEEGDPQK</sequence>
<dbReference type="NCBIfam" id="TIGR01460">
    <property type="entry name" value="HAD-SF-IIA"/>
    <property type="match status" value="1"/>
</dbReference>
<dbReference type="GO" id="GO:0016787">
    <property type="term" value="F:hydrolase activity"/>
    <property type="evidence" value="ECO:0007669"/>
    <property type="project" value="UniProtKB-KW"/>
</dbReference>
<dbReference type="InterPro" id="IPR023214">
    <property type="entry name" value="HAD_sf"/>
</dbReference>
<reference evidence="2 3" key="1">
    <citation type="submission" date="2023-07" db="EMBL/GenBank/DDBJ databases">
        <title>Sorghum-associated microbial communities from plants grown in Nebraska, USA.</title>
        <authorList>
            <person name="Schachtman D."/>
        </authorList>
    </citation>
    <scope>NUCLEOTIDE SEQUENCE [LARGE SCALE GENOMIC DNA]</scope>
    <source>
        <strain evidence="2 3">BE167</strain>
    </source>
</reference>
<keyword evidence="3" id="KW-1185">Reference proteome</keyword>
<dbReference type="Pfam" id="PF13242">
    <property type="entry name" value="Hydrolase_like"/>
    <property type="match status" value="1"/>
</dbReference>
<dbReference type="PANTHER" id="PTHR19288">
    <property type="entry name" value="4-NITROPHENYLPHOSPHATASE-RELATED"/>
    <property type="match status" value="1"/>
</dbReference>
<dbReference type="EMBL" id="JAVDVQ010000038">
    <property type="protein sequence ID" value="MDR7084948.1"/>
    <property type="molecule type" value="Genomic_DNA"/>
</dbReference>
<protein>
    <submittedName>
        <fullName evidence="2">HAD superfamily hydrolase (TIGR01450 family)</fullName>
    </submittedName>
</protein>
<comment type="caution">
    <text evidence="2">The sequence shown here is derived from an EMBL/GenBank/DDBJ whole genome shotgun (WGS) entry which is preliminary data.</text>
</comment>
<gene>
    <name evidence="2" type="ORF">J2X01_004268</name>
</gene>
<dbReference type="Pfam" id="PF13344">
    <property type="entry name" value="Hydrolase_6"/>
    <property type="match status" value="1"/>
</dbReference>
<feature type="region of interest" description="Disordered" evidence="1">
    <location>
        <begin position="1"/>
        <end position="71"/>
    </location>
</feature>